<gene>
    <name evidence="3" type="ORF">BUZ51_02050</name>
</gene>
<dbReference type="RefSeq" id="WP_107639951.1">
    <property type="nucleotide sequence ID" value="NZ_JALCVO010000001.1"/>
</dbReference>
<evidence type="ECO:0008006" key="5">
    <source>
        <dbReference type="Google" id="ProtNLM"/>
    </source>
</evidence>
<accession>A0A974L0W2</accession>
<proteinExistence type="predicted"/>
<evidence type="ECO:0000313" key="4">
    <source>
        <dbReference type="Proteomes" id="UP000241540"/>
    </source>
</evidence>
<feature type="signal peptide" evidence="2">
    <location>
        <begin position="1"/>
        <end position="22"/>
    </location>
</feature>
<sequence length="321" mass="37361">MKKLAIGVLSSALILGACSNHSDNNDSNNKSTSENSSTNENQSKNKSNNNTSKSSESKKEYKEVPMSDVFNDGKDHLVYKFNLQFSAKDYNEIEKFQKDPKEAFNNDFELKEVYSVKDNKGFEYVFDPAHPDRVPNDITLDKLSKNSLEENKNKFHKLQEINLKEYNDSYEDMQPLQLHNESKEIEKQFYTKNNKIISENFKIVKFYPRDDGDVWEDNNKRIWKPLEDNVMFANYNFPNKKMVSVEPFNINGKTYSGIATPQLDGNTNEIIGYNQLIITEVPKDTKLVMDKDISEGKEEKYEDTDEAKRKQKQEEKEFDNL</sequence>
<dbReference type="Proteomes" id="UP000241540">
    <property type="component" value="Unassembled WGS sequence"/>
</dbReference>
<feature type="chain" id="PRO_5036730883" description="Lipoprotein" evidence="2">
    <location>
        <begin position="23"/>
        <end position="321"/>
    </location>
</feature>
<comment type="caution">
    <text evidence="3">The sequence shown here is derived from an EMBL/GenBank/DDBJ whole genome shotgun (WGS) entry which is preliminary data.</text>
</comment>
<feature type="region of interest" description="Disordered" evidence="1">
    <location>
        <begin position="19"/>
        <end position="66"/>
    </location>
</feature>
<reference evidence="3 4" key="1">
    <citation type="journal article" date="2016" name="Front. Microbiol.">
        <title>Comprehensive Phylogenetic Analysis of Bovine Non-aureus Staphylococci Species Based on Whole-Genome Sequencing.</title>
        <authorList>
            <person name="Naushad S."/>
            <person name="Barkema H.W."/>
            <person name="Luby C."/>
            <person name="Condas L.A."/>
            <person name="Nobrega D.B."/>
            <person name="Carson D.A."/>
            <person name="De Buck J."/>
        </authorList>
    </citation>
    <scope>NUCLEOTIDE SEQUENCE [LARGE SCALE GENOMIC DNA]</scope>
    <source>
        <strain evidence="3 4">SNUC 5336</strain>
    </source>
</reference>
<evidence type="ECO:0000256" key="2">
    <source>
        <dbReference type="SAM" id="SignalP"/>
    </source>
</evidence>
<dbReference type="AlphaFoldDB" id="A0A974L0W2"/>
<protein>
    <recommendedName>
        <fullName evidence="5">Lipoprotein</fullName>
    </recommendedName>
</protein>
<feature type="compositionally biased region" description="Basic and acidic residues" evidence="1">
    <location>
        <begin position="55"/>
        <end position="66"/>
    </location>
</feature>
<evidence type="ECO:0000313" key="3">
    <source>
        <dbReference type="EMBL" id="PTK31874.1"/>
    </source>
</evidence>
<dbReference type="PROSITE" id="PS51257">
    <property type="entry name" value="PROKAR_LIPOPROTEIN"/>
    <property type="match status" value="1"/>
</dbReference>
<organism evidence="3 4">
    <name type="scientific">Staphylococcus hominis</name>
    <dbReference type="NCBI Taxonomy" id="1290"/>
    <lineage>
        <taxon>Bacteria</taxon>
        <taxon>Bacillati</taxon>
        <taxon>Bacillota</taxon>
        <taxon>Bacilli</taxon>
        <taxon>Bacillales</taxon>
        <taxon>Staphylococcaceae</taxon>
        <taxon>Staphylococcus</taxon>
    </lineage>
</organism>
<name>A0A974L0W2_STAHO</name>
<evidence type="ECO:0000256" key="1">
    <source>
        <dbReference type="SAM" id="MobiDB-lite"/>
    </source>
</evidence>
<keyword evidence="2" id="KW-0732">Signal</keyword>
<feature type="compositionally biased region" description="Low complexity" evidence="1">
    <location>
        <begin position="19"/>
        <end position="54"/>
    </location>
</feature>
<dbReference type="EMBL" id="PZHX01000003">
    <property type="protein sequence ID" value="PTK31874.1"/>
    <property type="molecule type" value="Genomic_DNA"/>
</dbReference>
<feature type="region of interest" description="Disordered" evidence="1">
    <location>
        <begin position="288"/>
        <end position="321"/>
    </location>
</feature>